<keyword evidence="4" id="KW-1185">Reference proteome</keyword>
<evidence type="ECO:0000313" key="4">
    <source>
        <dbReference type="Proteomes" id="UP001586593"/>
    </source>
</evidence>
<dbReference type="PANTHER" id="PTHR45662:SF7">
    <property type="entry name" value="SACI DOMAIN PROTEIN (AFU_ORTHOLOGUE AFUA_1G15890)"/>
    <property type="match status" value="1"/>
</dbReference>
<evidence type="ECO:0000256" key="1">
    <source>
        <dbReference type="SAM" id="MobiDB-lite"/>
    </source>
</evidence>
<organism evidence="3 4">
    <name type="scientific">Phialemonium thermophilum</name>
    <dbReference type="NCBI Taxonomy" id="223376"/>
    <lineage>
        <taxon>Eukaryota</taxon>
        <taxon>Fungi</taxon>
        <taxon>Dikarya</taxon>
        <taxon>Ascomycota</taxon>
        <taxon>Pezizomycotina</taxon>
        <taxon>Sordariomycetes</taxon>
        <taxon>Sordariomycetidae</taxon>
        <taxon>Cephalothecales</taxon>
        <taxon>Cephalothecaceae</taxon>
        <taxon>Phialemonium</taxon>
    </lineage>
</organism>
<feature type="compositionally biased region" description="Polar residues" evidence="1">
    <location>
        <begin position="10"/>
        <end position="21"/>
    </location>
</feature>
<dbReference type="PANTHER" id="PTHR45662">
    <property type="entry name" value="PHOSPHATIDYLINOSITIDE PHOSPHATASE SAC1"/>
    <property type="match status" value="1"/>
</dbReference>
<name>A0ABR3V1Y7_9PEZI</name>
<feature type="compositionally biased region" description="Low complexity" evidence="1">
    <location>
        <begin position="322"/>
        <end position="331"/>
    </location>
</feature>
<proteinExistence type="predicted"/>
<gene>
    <name evidence="3" type="ORF">VTK73DRAFT_5421</name>
</gene>
<dbReference type="EMBL" id="JAZHXJ010003009">
    <property type="protein sequence ID" value="KAL1835769.1"/>
    <property type="molecule type" value="Genomic_DNA"/>
</dbReference>
<feature type="region of interest" description="Disordered" evidence="1">
    <location>
        <begin position="320"/>
        <end position="387"/>
    </location>
</feature>
<feature type="region of interest" description="Disordered" evidence="1">
    <location>
        <begin position="1"/>
        <end position="52"/>
    </location>
</feature>
<dbReference type="InterPro" id="IPR002013">
    <property type="entry name" value="SAC_dom"/>
</dbReference>
<evidence type="ECO:0000259" key="2">
    <source>
        <dbReference type="PROSITE" id="PS50275"/>
    </source>
</evidence>
<comment type="caution">
    <text evidence="3">The sequence shown here is derived from an EMBL/GenBank/DDBJ whole genome shotgun (WGS) entry which is preliminary data.</text>
</comment>
<dbReference type="PROSITE" id="PS50275">
    <property type="entry name" value="SAC"/>
    <property type="match status" value="1"/>
</dbReference>
<reference evidence="3 4" key="1">
    <citation type="journal article" date="2024" name="Commun. Biol.">
        <title>Comparative genomic analysis of thermophilic fungi reveals convergent evolutionary adaptations and gene losses.</title>
        <authorList>
            <person name="Steindorff A.S."/>
            <person name="Aguilar-Pontes M.V."/>
            <person name="Robinson A.J."/>
            <person name="Andreopoulos B."/>
            <person name="LaButti K."/>
            <person name="Kuo A."/>
            <person name="Mondo S."/>
            <person name="Riley R."/>
            <person name="Otillar R."/>
            <person name="Haridas S."/>
            <person name="Lipzen A."/>
            <person name="Grimwood J."/>
            <person name="Schmutz J."/>
            <person name="Clum A."/>
            <person name="Reid I.D."/>
            <person name="Moisan M.C."/>
            <person name="Butler G."/>
            <person name="Nguyen T.T.M."/>
            <person name="Dewar K."/>
            <person name="Conant G."/>
            <person name="Drula E."/>
            <person name="Henrissat B."/>
            <person name="Hansel C."/>
            <person name="Singer S."/>
            <person name="Hutchinson M.I."/>
            <person name="de Vries R.P."/>
            <person name="Natvig D.O."/>
            <person name="Powell A.J."/>
            <person name="Tsang A."/>
            <person name="Grigoriev I.V."/>
        </authorList>
    </citation>
    <scope>NUCLEOTIDE SEQUENCE [LARGE SCALE GENOMIC DNA]</scope>
    <source>
        <strain evidence="3 4">ATCC 24622</strain>
    </source>
</reference>
<dbReference type="Pfam" id="PF02383">
    <property type="entry name" value="Syja_N"/>
    <property type="match status" value="2"/>
</dbReference>
<feature type="region of interest" description="Disordered" evidence="1">
    <location>
        <begin position="150"/>
        <end position="197"/>
    </location>
</feature>
<accession>A0ABR3V1Y7</accession>
<dbReference type="Proteomes" id="UP001586593">
    <property type="component" value="Unassembled WGS sequence"/>
</dbReference>
<evidence type="ECO:0000313" key="3">
    <source>
        <dbReference type="EMBL" id="KAL1835769.1"/>
    </source>
</evidence>
<feature type="compositionally biased region" description="Basic and acidic residues" evidence="1">
    <location>
        <begin position="356"/>
        <end position="366"/>
    </location>
</feature>
<feature type="domain" description="SAC" evidence="2">
    <location>
        <begin position="76"/>
        <end position="313"/>
    </location>
</feature>
<sequence>MEQKRLMGLSDSTPPEQQQRRASTSASKKAAAPEKAADVAEAAASGGSAIEEDRATPAAGGLLPKLLRTTQILFGSSRSFFFSYEYDITRSLANSSRAAPSSSPVPLHRQVDPMYFWNRHILQPFVDAGVDSLALPLMQGFVGQRSFVVDSQPPQVDDDAKDSVELSNFRRPSGDDESATGSRPSPPPPPPLRDGKAGLRYLRRGVDDEGFVANAVETEQLLSPSHPAGPGDQVFSFVQVRGSIPLFFTQSPYSLRPAPVLRHSPEANYLALTRHFERLERQYGSLQVVNLVEKHGIEAPLGAAFEANVRKLNEEAREKAKAAAATDTATAGGPGDKEGRAAAAAGGGGEEEEGDKSDASGNEDRVPPSPHGSRPLAARPRRRRTGG</sequence>
<feature type="compositionally biased region" description="Low complexity" evidence="1">
    <location>
        <begin position="39"/>
        <end position="49"/>
    </location>
</feature>
<protein>
    <recommendedName>
        <fullName evidence="2">SAC domain-containing protein</fullName>
    </recommendedName>
</protein>